<name>A0A4S4DVB6_CAMSN</name>
<sequence>MLILQITGLAFASIDSDYIYIQGVDYECANKDVLGGWCDSGSIFVVDIAKENKLQTADGDPTVIPLGNYQEAYVCNSKSGDCAAFLAIYNSNSFAKLAFGNMHYNLPPWSISILPDYKICLSN</sequence>
<keyword evidence="3" id="KW-1185">Reference proteome</keyword>
<evidence type="ECO:0000259" key="1">
    <source>
        <dbReference type="Pfam" id="PF17834"/>
    </source>
</evidence>
<feature type="domain" description="Beta-galactosidase beta-sandwich" evidence="1">
    <location>
        <begin position="71"/>
        <end position="117"/>
    </location>
</feature>
<comment type="caution">
    <text evidence="2">The sequence shown here is derived from an EMBL/GenBank/DDBJ whole genome shotgun (WGS) entry which is preliminary data.</text>
</comment>
<proteinExistence type="predicted"/>
<dbReference type="STRING" id="542762.A0A4S4DVB6"/>
<dbReference type="Pfam" id="PF17834">
    <property type="entry name" value="GHD"/>
    <property type="match status" value="1"/>
</dbReference>
<dbReference type="EMBL" id="SDRB02010142">
    <property type="protein sequence ID" value="THG07260.1"/>
    <property type="molecule type" value="Genomic_DNA"/>
</dbReference>
<dbReference type="InterPro" id="IPR041392">
    <property type="entry name" value="GHD"/>
</dbReference>
<dbReference type="AlphaFoldDB" id="A0A4S4DVB6"/>
<evidence type="ECO:0000313" key="2">
    <source>
        <dbReference type="EMBL" id="THG07260.1"/>
    </source>
</evidence>
<reference evidence="2 3" key="1">
    <citation type="journal article" date="2018" name="Proc. Natl. Acad. Sci. U.S.A.">
        <title>Draft genome sequence of Camellia sinensis var. sinensis provides insights into the evolution of the tea genome and tea quality.</title>
        <authorList>
            <person name="Wei C."/>
            <person name="Yang H."/>
            <person name="Wang S."/>
            <person name="Zhao J."/>
            <person name="Liu C."/>
            <person name="Gao L."/>
            <person name="Xia E."/>
            <person name="Lu Y."/>
            <person name="Tai Y."/>
            <person name="She G."/>
            <person name="Sun J."/>
            <person name="Cao H."/>
            <person name="Tong W."/>
            <person name="Gao Q."/>
            <person name="Li Y."/>
            <person name="Deng W."/>
            <person name="Jiang X."/>
            <person name="Wang W."/>
            <person name="Chen Q."/>
            <person name="Zhang S."/>
            <person name="Li H."/>
            <person name="Wu J."/>
            <person name="Wang P."/>
            <person name="Li P."/>
            <person name="Shi C."/>
            <person name="Zheng F."/>
            <person name="Jian J."/>
            <person name="Huang B."/>
            <person name="Shan D."/>
            <person name="Shi M."/>
            <person name="Fang C."/>
            <person name="Yue Y."/>
            <person name="Li F."/>
            <person name="Li D."/>
            <person name="Wei S."/>
            <person name="Han B."/>
            <person name="Jiang C."/>
            <person name="Yin Y."/>
            <person name="Xia T."/>
            <person name="Zhang Z."/>
            <person name="Bennetzen J.L."/>
            <person name="Zhao S."/>
            <person name="Wan X."/>
        </authorList>
    </citation>
    <scope>NUCLEOTIDE SEQUENCE [LARGE SCALE GENOMIC DNA]</scope>
    <source>
        <strain evidence="3">cv. Shuchazao</strain>
        <tissue evidence="2">Leaf</tissue>
    </source>
</reference>
<dbReference type="Proteomes" id="UP000306102">
    <property type="component" value="Unassembled WGS sequence"/>
</dbReference>
<organism evidence="2 3">
    <name type="scientific">Camellia sinensis var. sinensis</name>
    <name type="common">China tea</name>
    <dbReference type="NCBI Taxonomy" id="542762"/>
    <lineage>
        <taxon>Eukaryota</taxon>
        <taxon>Viridiplantae</taxon>
        <taxon>Streptophyta</taxon>
        <taxon>Embryophyta</taxon>
        <taxon>Tracheophyta</taxon>
        <taxon>Spermatophyta</taxon>
        <taxon>Magnoliopsida</taxon>
        <taxon>eudicotyledons</taxon>
        <taxon>Gunneridae</taxon>
        <taxon>Pentapetalae</taxon>
        <taxon>asterids</taxon>
        <taxon>Ericales</taxon>
        <taxon>Theaceae</taxon>
        <taxon>Camellia</taxon>
    </lineage>
</organism>
<gene>
    <name evidence="2" type="ORF">TEA_001850</name>
</gene>
<accession>A0A4S4DVB6</accession>
<protein>
    <recommendedName>
        <fullName evidence="1">Beta-galactosidase beta-sandwich domain-containing protein</fullName>
    </recommendedName>
</protein>
<evidence type="ECO:0000313" key="3">
    <source>
        <dbReference type="Proteomes" id="UP000306102"/>
    </source>
</evidence>